<dbReference type="Pfam" id="PF12146">
    <property type="entry name" value="Hydrolase_4"/>
    <property type="match status" value="1"/>
</dbReference>
<comment type="caution">
    <text evidence="2">The sequence shown here is derived from an EMBL/GenBank/DDBJ whole genome shotgun (WGS) entry which is preliminary data.</text>
</comment>
<evidence type="ECO:0000259" key="1">
    <source>
        <dbReference type="Pfam" id="PF12146"/>
    </source>
</evidence>
<protein>
    <submittedName>
        <fullName evidence="2">Lysophospholipase</fullName>
    </submittedName>
</protein>
<dbReference type="Proteomes" id="UP000261948">
    <property type="component" value="Unassembled WGS sequence"/>
</dbReference>
<dbReference type="AlphaFoldDB" id="A0A373FLP9"/>
<organism evidence="2 3">
    <name type="scientific">Comamonas testosteroni</name>
    <name type="common">Pseudomonas testosteroni</name>
    <dbReference type="NCBI Taxonomy" id="285"/>
    <lineage>
        <taxon>Bacteria</taxon>
        <taxon>Pseudomonadati</taxon>
        <taxon>Pseudomonadota</taxon>
        <taxon>Betaproteobacteria</taxon>
        <taxon>Burkholderiales</taxon>
        <taxon>Comamonadaceae</taxon>
        <taxon>Comamonas</taxon>
    </lineage>
</organism>
<dbReference type="EMBL" id="QURR01000013">
    <property type="protein sequence ID" value="RGE44877.1"/>
    <property type="molecule type" value="Genomic_DNA"/>
</dbReference>
<keyword evidence="3" id="KW-1185">Reference proteome</keyword>
<feature type="domain" description="Serine aminopeptidase S33" evidence="1">
    <location>
        <begin position="37"/>
        <end position="269"/>
    </location>
</feature>
<gene>
    <name evidence="2" type="ORF">DZC30_12400</name>
</gene>
<dbReference type="InterPro" id="IPR051044">
    <property type="entry name" value="MAG_DAG_Lipase"/>
</dbReference>
<dbReference type="Gene3D" id="3.40.50.1820">
    <property type="entry name" value="alpha/beta hydrolase"/>
    <property type="match status" value="1"/>
</dbReference>
<dbReference type="OrthoDB" id="9806902at2"/>
<dbReference type="SUPFAM" id="SSF53474">
    <property type="entry name" value="alpha/beta-Hydrolases"/>
    <property type="match status" value="1"/>
</dbReference>
<reference evidence="2 3" key="1">
    <citation type="submission" date="2018-08" db="EMBL/GenBank/DDBJ databases">
        <title>Comamonas testosteroni strain SWCO2.</title>
        <authorList>
            <person name="Jiang N."/>
            <person name="Zhang X.Z."/>
        </authorList>
    </citation>
    <scope>NUCLEOTIDE SEQUENCE [LARGE SCALE GENOMIC DNA]</scope>
    <source>
        <strain evidence="2 3">SWCO2</strain>
    </source>
</reference>
<dbReference type="PANTHER" id="PTHR11614">
    <property type="entry name" value="PHOSPHOLIPASE-RELATED"/>
    <property type="match status" value="1"/>
</dbReference>
<proteinExistence type="predicted"/>
<dbReference type="InterPro" id="IPR022742">
    <property type="entry name" value="Hydrolase_4"/>
</dbReference>
<dbReference type="InterPro" id="IPR029058">
    <property type="entry name" value="AB_hydrolase_fold"/>
</dbReference>
<accession>A0A373FLP9</accession>
<evidence type="ECO:0000313" key="2">
    <source>
        <dbReference type="EMBL" id="RGE44877.1"/>
    </source>
</evidence>
<sequence>MGSQNNTGAEMRISHLSAPDGTQLTVRDWPLAGGAVARATVLIVHGLGEHSGRYAALAQQLNGWGFAVRGYDQFGHGLSGGARGALSSDMRLLDDLAGVIDATRAAMPRDQPLVLLGHSLGGLVASDFVAAGLRHVDALVLSSPALALHLSGAQKALIASLPKLLPNLRVTNGVQSRHLSHDPAVVKAYDADPLQHNRISARLARYVAEGGLRVQGKARNWCVPTLLLWAGQDKLVDPAGSQAFAEHVPAHVLQAQCFEEAYHEIFNESTELAAPVLARLRAWLDQQFPAA</sequence>
<evidence type="ECO:0000313" key="3">
    <source>
        <dbReference type="Proteomes" id="UP000261948"/>
    </source>
</evidence>
<name>A0A373FLP9_COMTE</name>